<protein>
    <submittedName>
        <fullName evidence="1">Uncharacterized protein</fullName>
    </submittedName>
</protein>
<name>A0ABR0P2J8_GOSAR</name>
<sequence>MGERLQGSCSNIWRDEYERYHTLIAFSLNLIHQSYMESNEYLAPTHRERLAGGPAPARRGRLMGILLHTLGGLREVLYVSHTTVGFHKPGYSKSNNCPIPTHRARVMEVLLQHMGEAYGRYHMLVTLPLVPAN</sequence>
<gene>
    <name evidence="1" type="ORF">PVK06_028262</name>
</gene>
<keyword evidence="2" id="KW-1185">Reference proteome</keyword>
<evidence type="ECO:0000313" key="1">
    <source>
        <dbReference type="EMBL" id="KAK5812820.1"/>
    </source>
</evidence>
<dbReference type="Proteomes" id="UP001358586">
    <property type="component" value="Chromosome 8"/>
</dbReference>
<evidence type="ECO:0000313" key="2">
    <source>
        <dbReference type="Proteomes" id="UP001358586"/>
    </source>
</evidence>
<comment type="caution">
    <text evidence="1">The sequence shown here is derived from an EMBL/GenBank/DDBJ whole genome shotgun (WGS) entry which is preliminary data.</text>
</comment>
<reference evidence="1 2" key="1">
    <citation type="submission" date="2023-03" db="EMBL/GenBank/DDBJ databases">
        <title>WGS of Gossypium arboreum.</title>
        <authorList>
            <person name="Yu D."/>
        </authorList>
    </citation>
    <scope>NUCLEOTIDE SEQUENCE [LARGE SCALE GENOMIC DNA]</scope>
    <source>
        <tissue evidence="1">Leaf</tissue>
    </source>
</reference>
<organism evidence="1 2">
    <name type="scientific">Gossypium arboreum</name>
    <name type="common">Tree cotton</name>
    <name type="synonym">Gossypium nanking</name>
    <dbReference type="NCBI Taxonomy" id="29729"/>
    <lineage>
        <taxon>Eukaryota</taxon>
        <taxon>Viridiplantae</taxon>
        <taxon>Streptophyta</taxon>
        <taxon>Embryophyta</taxon>
        <taxon>Tracheophyta</taxon>
        <taxon>Spermatophyta</taxon>
        <taxon>Magnoliopsida</taxon>
        <taxon>eudicotyledons</taxon>
        <taxon>Gunneridae</taxon>
        <taxon>Pentapetalae</taxon>
        <taxon>rosids</taxon>
        <taxon>malvids</taxon>
        <taxon>Malvales</taxon>
        <taxon>Malvaceae</taxon>
        <taxon>Malvoideae</taxon>
        <taxon>Gossypium</taxon>
    </lineage>
</organism>
<accession>A0ABR0P2J8</accession>
<proteinExistence type="predicted"/>
<dbReference type="EMBL" id="JARKNE010000008">
    <property type="protein sequence ID" value="KAK5812820.1"/>
    <property type="molecule type" value="Genomic_DNA"/>
</dbReference>